<dbReference type="RefSeq" id="WP_143001368.1">
    <property type="nucleotide sequence ID" value="NZ_FNFX01000004.1"/>
</dbReference>
<dbReference type="OrthoDB" id="8536849at2"/>
<dbReference type="EMBL" id="FNFX01000004">
    <property type="protein sequence ID" value="SDK70088.1"/>
    <property type="molecule type" value="Genomic_DNA"/>
</dbReference>
<keyword evidence="1" id="KW-0812">Transmembrane</keyword>
<evidence type="ECO:0000313" key="3">
    <source>
        <dbReference type="Proteomes" id="UP000198629"/>
    </source>
</evidence>
<keyword evidence="1" id="KW-0472">Membrane</keyword>
<accession>A0A1G9E1Y7</accession>
<feature type="transmembrane region" description="Helical" evidence="1">
    <location>
        <begin position="12"/>
        <end position="32"/>
    </location>
</feature>
<keyword evidence="3" id="KW-1185">Reference proteome</keyword>
<dbReference type="STRING" id="492660.SAMN05192566_2116"/>
<keyword evidence="1" id="KW-1133">Transmembrane helix</keyword>
<evidence type="ECO:0000256" key="1">
    <source>
        <dbReference type="SAM" id="Phobius"/>
    </source>
</evidence>
<reference evidence="3" key="1">
    <citation type="submission" date="2016-10" db="EMBL/GenBank/DDBJ databases">
        <authorList>
            <person name="Varghese N."/>
            <person name="Submissions S."/>
        </authorList>
    </citation>
    <scope>NUCLEOTIDE SEQUENCE [LARGE SCALE GENOMIC DNA]</scope>
    <source>
        <strain evidence="3">CBMB127</strain>
    </source>
</reference>
<proteinExistence type="predicted"/>
<protein>
    <submittedName>
        <fullName evidence="2">Uncharacterized protein</fullName>
    </submittedName>
</protein>
<name>A0A1G9E1Y7_9PROT</name>
<gene>
    <name evidence="2" type="ORF">SAMN05192566_2116</name>
</gene>
<evidence type="ECO:0000313" key="2">
    <source>
        <dbReference type="EMBL" id="SDK70088.1"/>
    </source>
</evidence>
<dbReference type="AlphaFoldDB" id="A0A1G9E1Y7"/>
<organism evidence="2 3">
    <name type="scientific">Methylophilus rhizosphaerae</name>
    <dbReference type="NCBI Taxonomy" id="492660"/>
    <lineage>
        <taxon>Bacteria</taxon>
        <taxon>Pseudomonadati</taxon>
        <taxon>Pseudomonadota</taxon>
        <taxon>Betaproteobacteria</taxon>
        <taxon>Nitrosomonadales</taxon>
        <taxon>Methylophilaceae</taxon>
        <taxon>Methylophilus</taxon>
    </lineage>
</organism>
<sequence length="203" mass="23515">MMPRDYWLALRGYLAIWALVSMLGLAVLGSYFSRQAGINDLRIQLAQQLVLLQQKASQYAHYQQDVAVYQSHHLRWQDQGMVQPAHPGQWIGTWNALQQQWHLPHMQYEIQPFVTCAGQQCAQFWPRDIPAGLEMTVTPVTLRWSVTNEADVLDWLQQLQRSYAGRMLVRDCHWSVTDTAEAIMAACELYWFDFPNLIPNQPA</sequence>
<dbReference type="Proteomes" id="UP000198629">
    <property type="component" value="Unassembled WGS sequence"/>
</dbReference>